<protein>
    <submittedName>
        <fullName evidence="2">Uncharacterized protein</fullName>
    </submittedName>
</protein>
<organism evidence="2 3">
    <name type="scientific">Campylobacter hominis (strain ATCC BAA-381 / DSM 21671 / CCUG 45161 / LMG 19568 / NCTC 13146 / CH001A)</name>
    <dbReference type="NCBI Taxonomy" id="360107"/>
    <lineage>
        <taxon>Bacteria</taxon>
        <taxon>Pseudomonadati</taxon>
        <taxon>Campylobacterota</taxon>
        <taxon>Epsilonproteobacteria</taxon>
        <taxon>Campylobacterales</taxon>
        <taxon>Campylobacteraceae</taxon>
        <taxon>Campylobacter</taxon>
    </lineage>
</organism>
<proteinExistence type="predicted"/>
<feature type="transmembrane region" description="Helical" evidence="1">
    <location>
        <begin position="21"/>
        <end position="40"/>
    </location>
</feature>
<dbReference type="EMBL" id="CP000776">
    <property type="protein sequence ID" value="ABS52418.1"/>
    <property type="molecule type" value="Genomic_DNA"/>
</dbReference>
<keyword evidence="3" id="KW-1185">Reference proteome</keyword>
<reference evidence="3" key="1">
    <citation type="submission" date="2007-07" db="EMBL/GenBank/DDBJ databases">
        <title>Complete genome sequence of Campylobacter hominis ATCC BAA-381, a commensal isolated from the human gastrointestinal tract.</title>
        <authorList>
            <person name="Fouts D.E."/>
            <person name="Mongodin E.F."/>
            <person name="Puiu D."/>
            <person name="Sebastian Y."/>
            <person name="Miller W.G."/>
            <person name="Mandrell R.E."/>
            <person name="Nelson K.E."/>
        </authorList>
    </citation>
    <scope>NUCLEOTIDE SEQUENCE [LARGE SCALE GENOMIC DNA]</scope>
    <source>
        <strain evidence="3">ATCC BAA-381 / LMG 19568 / NCTC 13146 / CH001A</strain>
    </source>
</reference>
<keyword evidence="1" id="KW-0472">Membrane</keyword>
<dbReference type="STRING" id="360107.CHAB381_0887"/>
<evidence type="ECO:0000313" key="3">
    <source>
        <dbReference type="Proteomes" id="UP000002407"/>
    </source>
</evidence>
<keyword evidence="1" id="KW-1133">Transmembrane helix</keyword>
<evidence type="ECO:0000313" key="2">
    <source>
        <dbReference type="EMBL" id="ABS52418.1"/>
    </source>
</evidence>
<evidence type="ECO:0000256" key="1">
    <source>
        <dbReference type="SAM" id="Phobius"/>
    </source>
</evidence>
<sequence length="41" mass="5096">MILAFCRQLHKSLFSFVKMHVNINLFTYKIFFNVFLNFYFI</sequence>
<dbReference type="AlphaFoldDB" id="A7I1Q8"/>
<dbReference type="HOGENOM" id="CLU_3267144_0_0_7"/>
<dbReference type="KEGG" id="cha:CHAB381_0887"/>
<accession>A7I1Q8</accession>
<name>A7I1Q8_CAMHC</name>
<keyword evidence="1" id="KW-0812">Transmembrane</keyword>
<dbReference type="Proteomes" id="UP000002407">
    <property type="component" value="Chromosome"/>
</dbReference>
<gene>
    <name evidence="2" type="ordered locus">CHAB381_0887</name>
</gene>